<comment type="similarity">
    <text evidence="1">Belongs to the bacterial ribosomal protein bL32 family.</text>
</comment>
<evidence type="ECO:0000256" key="2">
    <source>
        <dbReference type="ARBA" id="ARBA00022980"/>
    </source>
</evidence>
<keyword evidence="3" id="KW-0687">Ribonucleoprotein</keyword>
<dbReference type="InterPro" id="IPR002677">
    <property type="entry name" value="Ribosomal_bL32"/>
</dbReference>
<comment type="caution">
    <text evidence="6">The sequence shown here is derived from an EMBL/GenBank/DDBJ whole genome shotgun (WGS) entry which is preliminary data.</text>
</comment>
<dbReference type="SUPFAM" id="SSF57829">
    <property type="entry name" value="Zn-binding ribosomal proteins"/>
    <property type="match status" value="1"/>
</dbReference>
<feature type="compositionally biased region" description="Basic residues" evidence="5">
    <location>
        <begin position="1"/>
        <end position="19"/>
    </location>
</feature>
<dbReference type="GO" id="GO:0006412">
    <property type="term" value="P:translation"/>
    <property type="evidence" value="ECO:0007669"/>
    <property type="project" value="InterPro"/>
</dbReference>
<dbReference type="GO" id="GO:0003735">
    <property type="term" value="F:structural constituent of ribosome"/>
    <property type="evidence" value="ECO:0007669"/>
    <property type="project" value="InterPro"/>
</dbReference>
<accession>A0A1F7HJ74</accession>
<organism evidence="6 7">
    <name type="scientific">Candidatus Roizmanbacteria bacterium RIFCSPHIGHO2_12_FULL_33_9</name>
    <dbReference type="NCBI Taxonomy" id="1802045"/>
    <lineage>
        <taxon>Bacteria</taxon>
        <taxon>Candidatus Roizmaniibacteriota</taxon>
    </lineage>
</organism>
<sequence length="50" mass="5677">MAAQPKRKHSTRRKGKRLSAKNQSFPSLIKCSKCEKMKLPHRACAYCGSK</sequence>
<name>A0A1F7HJ74_9BACT</name>
<evidence type="ECO:0000313" key="7">
    <source>
        <dbReference type="Proteomes" id="UP000177199"/>
    </source>
</evidence>
<evidence type="ECO:0000256" key="3">
    <source>
        <dbReference type="ARBA" id="ARBA00023274"/>
    </source>
</evidence>
<dbReference type="Proteomes" id="UP000177199">
    <property type="component" value="Unassembled WGS sequence"/>
</dbReference>
<evidence type="ECO:0000313" key="6">
    <source>
        <dbReference type="EMBL" id="OGK31026.1"/>
    </source>
</evidence>
<protein>
    <recommendedName>
        <fullName evidence="4">Large ribosomal subunit protein bL32</fullName>
    </recommendedName>
</protein>
<evidence type="ECO:0000256" key="5">
    <source>
        <dbReference type="SAM" id="MobiDB-lite"/>
    </source>
</evidence>
<keyword evidence="2 6" id="KW-0689">Ribosomal protein</keyword>
<dbReference type="AlphaFoldDB" id="A0A1F7HJ74"/>
<proteinExistence type="inferred from homology"/>
<reference evidence="6 7" key="1">
    <citation type="journal article" date="2016" name="Nat. Commun.">
        <title>Thousands of microbial genomes shed light on interconnected biogeochemical processes in an aquifer system.</title>
        <authorList>
            <person name="Anantharaman K."/>
            <person name="Brown C.T."/>
            <person name="Hug L.A."/>
            <person name="Sharon I."/>
            <person name="Castelle C.J."/>
            <person name="Probst A.J."/>
            <person name="Thomas B.C."/>
            <person name="Singh A."/>
            <person name="Wilkins M.J."/>
            <person name="Karaoz U."/>
            <person name="Brodie E.L."/>
            <person name="Williams K.H."/>
            <person name="Hubbard S.S."/>
            <person name="Banfield J.F."/>
        </authorList>
    </citation>
    <scope>NUCLEOTIDE SEQUENCE [LARGE SCALE GENOMIC DNA]</scope>
</reference>
<gene>
    <name evidence="6" type="ORF">A3F29_03160</name>
</gene>
<evidence type="ECO:0000256" key="1">
    <source>
        <dbReference type="ARBA" id="ARBA00008560"/>
    </source>
</evidence>
<dbReference type="EMBL" id="MFZV01000031">
    <property type="protein sequence ID" value="OGK31026.1"/>
    <property type="molecule type" value="Genomic_DNA"/>
</dbReference>
<dbReference type="NCBIfam" id="TIGR01031">
    <property type="entry name" value="rpmF_bact"/>
    <property type="match status" value="1"/>
</dbReference>
<evidence type="ECO:0000256" key="4">
    <source>
        <dbReference type="ARBA" id="ARBA00035178"/>
    </source>
</evidence>
<dbReference type="GO" id="GO:0015934">
    <property type="term" value="C:large ribosomal subunit"/>
    <property type="evidence" value="ECO:0007669"/>
    <property type="project" value="InterPro"/>
</dbReference>
<dbReference type="Pfam" id="PF01783">
    <property type="entry name" value="Ribosomal_L32p"/>
    <property type="match status" value="1"/>
</dbReference>
<dbReference type="InterPro" id="IPR011332">
    <property type="entry name" value="Ribosomal_zn-bd"/>
</dbReference>
<feature type="region of interest" description="Disordered" evidence="5">
    <location>
        <begin position="1"/>
        <end position="23"/>
    </location>
</feature>